<evidence type="ECO:0000256" key="2">
    <source>
        <dbReference type="ARBA" id="ARBA00023125"/>
    </source>
</evidence>
<dbReference type="Pfam" id="PF00589">
    <property type="entry name" value="Phage_integrase"/>
    <property type="match status" value="1"/>
</dbReference>
<sequence length="305" mass="35551">MRTVQSYKSSVKDYLDSFPDPESVTKQDLVCYIEHLQKRGKKPSSIQRDFSAISGLYEYMRFMDLCTNNPILQVRSRYLDQSYEPERRFIPELEDVRNLVRAIEDDQDDMIRELAMICLLAKTASRRGEYLELKDCDIDLDRNEIYWSAKKKRRIRLGFIDDELNAILEAYLEWRAPRAKTDYLWITDRGGRIHKDYTNEVLAHYATPLGLHDPAGPLHKRLTCHCLRGFATTQMQRTGMTEIDIMWLRGDSLKKKTWANNYVEFDPDIIKTSYTRSAPKLTRSFLPGSPYPSGSQVFGPESLPV</sequence>
<feature type="domain" description="Tyr recombinase" evidence="5">
    <location>
        <begin position="85"/>
        <end position="275"/>
    </location>
</feature>
<accession>A0AAE3HA44</accession>
<dbReference type="InterPro" id="IPR010998">
    <property type="entry name" value="Integrase_recombinase_N"/>
</dbReference>
<protein>
    <recommendedName>
        <fullName evidence="9">Integrase</fullName>
    </recommendedName>
</protein>
<dbReference type="Gene3D" id="1.10.150.130">
    <property type="match status" value="1"/>
</dbReference>
<dbReference type="PANTHER" id="PTHR30349:SF92">
    <property type="entry name" value="SITE-SPECIFIC RECOMBINASE"/>
    <property type="match status" value="1"/>
</dbReference>
<keyword evidence="8" id="KW-1185">Reference proteome</keyword>
<dbReference type="Proteomes" id="UP001206983">
    <property type="component" value="Unassembled WGS sequence"/>
</dbReference>
<evidence type="ECO:0000256" key="4">
    <source>
        <dbReference type="PROSITE-ProRule" id="PRU01248"/>
    </source>
</evidence>
<dbReference type="GO" id="GO:0015074">
    <property type="term" value="P:DNA integration"/>
    <property type="evidence" value="ECO:0007669"/>
    <property type="project" value="UniProtKB-KW"/>
</dbReference>
<comment type="caution">
    <text evidence="7">The sequence shown here is derived from an EMBL/GenBank/DDBJ whole genome shotgun (WGS) entry which is preliminary data.</text>
</comment>
<feature type="domain" description="Core-binding (CB)" evidence="6">
    <location>
        <begin position="1"/>
        <end position="61"/>
    </location>
</feature>
<keyword evidence="2 4" id="KW-0238">DNA-binding</keyword>
<keyword evidence="3" id="KW-0233">DNA recombination</keyword>
<name>A0AAE3HA44_9EURY</name>
<dbReference type="PROSITE" id="PS51900">
    <property type="entry name" value="CB"/>
    <property type="match status" value="1"/>
</dbReference>
<dbReference type="Pfam" id="PF13495">
    <property type="entry name" value="Phage_int_SAM_4"/>
    <property type="match status" value="1"/>
</dbReference>
<dbReference type="Gene3D" id="1.10.443.10">
    <property type="entry name" value="Intergrase catalytic core"/>
    <property type="match status" value="1"/>
</dbReference>
<gene>
    <name evidence="7" type="ORF">PV02_06795</name>
</gene>
<evidence type="ECO:0000256" key="1">
    <source>
        <dbReference type="ARBA" id="ARBA00022908"/>
    </source>
</evidence>
<dbReference type="InterPro" id="IPR013762">
    <property type="entry name" value="Integrase-like_cat_sf"/>
</dbReference>
<evidence type="ECO:0000256" key="3">
    <source>
        <dbReference type="ARBA" id="ARBA00023172"/>
    </source>
</evidence>
<dbReference type="GO" id="GO:0006310">
    <property type="term" value="P:DNA recombination"/>
    <property type="evidence" value="ECO:0007669"/>
    <property type="project" value="UniProtKB-KW"/>
</dbReference>
<evidence type="ECO:0000313" key="7">
    <source>
        <dbReference type="EMBL" id="MCQ6962801.1"/>
    </source>
</evidence>
<evidence type="ECO:0000259" key="5">
    <source>
        <dbReference type="PROSITE" id="PS51898"/>
    </source>
</evidence>
<dbReference type="PANTHER" id="PTHR30349">
    <property type="entry name" value="PHAGE INTEGRASE-RELATED"/>
    <property type="match status" value="1"/>
</dbReference>
<dbReference type="AlphaFoldDB" id="A0AAE3HA44"/>
<organism evidence="7 8">
    <name type="scientific">Methanolobus chelungpuianus</name>
    <dbReference type="NCBI Taxonomy" id="502115"/>
    <lineage>
        <taxon>Archaea</taxon>
        <taxon>Methanobacteriati</taxon>
        <taxon>Methanobacteriota</taxon>
        <taxon>Stenosarchaea group</taxon>
        <taxon>Methanomicrobia</taxon>
        <taxon>Methanosarcinales</taxon>
        <taxon>Methanosarcinaceae</taxon>
        <taxon>Methanolobus</taxon>
    </lineage>
</organism>
<reference evidence="7 8" key="1">
    <citation type="journal article" date="2011" name="Appl. Environ. Microbiol.">
        <title>Methanogenic archaea isolated from Taiwan's Chelungpu fault.</title>
        <authorList>
            <person name="Wu S.Y."/>
            <person name="Lai M.C."/>
        </authorList>
    </citation>
    <scope>NUCLEOTIDE SEQUENCE [LARGE SCALE GENOMIC DNA]</scope>
    <source>
        <strain evidence="7 8">St545Mb</strain>
    </source>
</reference>
<keyword evidence="1" id="KW-0229">DNA integration</keyword>
<dbReference type="EMBL" id="JTEO01000004">
    <property type="protein sequence ID" value="MCQ6962801.1"/>
    <property type="molecule type" value="Genomic_DNA"/>
</dbReference>
<evidence type="ECO:0000313" key="8">
    <source>
        <dbReference type="Proteomes" id="UP001206983"/>
    </source>
</evidence>
<dbReference type="InterPro" id="IPR011010">
    <property type="entry name" value="DNA_brk_join_enz"/>
</dbReference>
<proteinExistence type="predicted"/>
<dbReference type="PROSITE" id="PS51898">
    <property type="entry name" value="TYR_RECOMBINASE"/>
    <property type="match status" value="1"/>
</dbReference>
<dbReference type="InterPro" id="IPR002104">
    <property type="entry name" value="Integrase_catalytic"/>
</dbReference>
<evidence type="ECO:0000259" key="6">
    <source>
        <dbReference type="PROSITE" id="PS51900"/>
    </source>
</evidence>
<evidence type="ECO:0008006" key="9">
    <source>
        <dbReference type="Google" id="ProtNLM"/>
    </source>
</evidence>
<dbReference type="InterPro" id="IPR004107">
    <property type="entry name" value="Integrase_SAM-like_N"/>
</dbReference>
<dbReference type="InterPro" id="IPR050090">
    <property type="entry name" value="Tyrosine_recombinase_XerCD"/>
</dbReference>
<dbReference type="CDD" id="cd00397">
    <property type="entry name" value="DNA_BRE_C"/>
    <property type="match status" value="1"/>
</dbReference>
<dbReference type="SUPFAM" id="SSF56349">
    <property type="entry name" value="DNA breaking-rejoining enzymes"/>
    <property type="match status" value="1"/>
</dbReference>
<dbReference type="GO" id="GO:0003677">
    <property type="term" value="F:DNA binding"/>
    <property type="evidence" value="ECO:0007669"/>
    <property type="project" value="UniProtKB-UniRule"/>
</dbReference>
<dbReference type="InterPro" id="IPR044068">
    <property type="entry name" value="CB"/>
</dbReference>